<evidence type="ECO:0000256" key="1">
    <source>
        <dbReference type="ARBA" id="ARBA00005706"/>
    </source>
</evidence>
<dbReference type="GO" id="GO:0044550">
    <property type="term" value="P:secondary metabolite biosynthetic process"/>
    <property type="evidence" value="ECO:0007669"/>
    <property type="project" value="UniProtKB-ARBA"/>
</dbReference>
<dbReference type="PRINTS" id="PR00420">
    <property type="entry name" value="RNGMNOXGNASE"/>
</dbReference>
<dbReference type="InterPro" id="IPR006905">
    <property type="entry name" value="Flavin_halogenase"/>
</dbReference>
<dbReference type="PANTHER" id="PTHR43747:SF5">
    <property type="entry name" value="FAD-BINDING DOMAIN-CONTAINING PROTEIN"/>
    <property type="match status" value="1"/>
</dbReference>
<dbReference type="PANTHER" id="PTHR43747">
    <property type="entry name" value="FAD-BINDING PROTEIN"/>
    <property type="match status" value="1"/>
</dbReference>
<keyword evidence="3" id="KW-0503">Monooxygenase</keyword>
<evidence type="ECO:0000313" key="6">
    <source>
        <dbReference type="Proteomes" id="UP001219525"/>
    </source>
</evidence>
<dbReference type="Gene3D" id="3.50.50.60">
    <property type="entry name" value="FAD/NAD(P)-binding domain"/>
    <property type="match status" value="1"/>
</dbReference>
<reference evidence="5" key="1">
    <citation type="submission" date="2023-03" db="EMBL/GenBank/DDBJ databases">
        <title>Massive genome expansion in bonnet fungi (Mycena s.s.) driven by repeated elements and novel gene families across ecological guilds.</title>
        <authorList>
            <consortium name="Lawrence Berkeley National Laboratory"/>
            <person name="Harder C.B."/>
            <person name="Miyauchi S."/>
            <person name="Viragh M."/>
            <person name="Kuo A."/>
            <person name="Thoen E."/>
            <person name="Andreopoulos B."/>
            <person name="Lu D."/>
            <person name="Skrede I."/>
            <person name="Drula E."/>
            <person name="Henrissat B."/>
            <person name="Morin E."/>
            <person name="Kohler A."/>
            <person name="Barry K."/>
            <person name="LaButti K."/>
            <person name="Morin E."/>
            <person name="Salamov A."/>
            <person name="Lipzen A."/>
            <person name="Mereny Z."/>
            <person name="Hegedus B."/>
            <person name="Baldrian P."/>
            <person name="Stursova M."/>
            <person name="Weitz H."/>
            <person name="Taylor A."/>
            <person name="Grigoriev I.V."/>
            <person name="Nagy L.G."/>
            <person name="Martin F."/>
            <person name="Kauserud H."/>
        </authorList>
    </citation>
    <scope>NUCLEOTIDE SEQUENCE</scope>
    <source>
        <strain evidence="5">9144</strain>
    </source>
</reference>
<evidence type="ECO:0000256" key="2">
    <source>
        <dbReference type="ARBA" id="ARBA00023002"/>
    </source>
</evidence>
<dbReference type="GO" id="GO:0004497">
    <property type="term" value="F:monooxygenase activity"/>
    <property type="evidence" value="ECO:0007669"/>
    <property type="project" value="UniProtKB-KW"/>
</dbReference>
<protein>
    <submittedName>
        <fullName evidence="5">Halogenase</fullName>
    </submittedName>
</protein>
<dbReference type="GO" id="GO:0140907">
    <property type="term" value="F:flavin-dependent halogenase activity"/>
    <property type="evidence" value="ECO:0007669"/>
    <property type="project" value="UniProtKB-ARBA"/>
</dbReference>
<proteinExistence type="inferred from homology"/>
<comment type="similarity">
    <text evidence="1">Belongs to the flavin-dependent halogenase family.</text>
</comment>
<dbReference type="Pfam" id="PF04820">
    <property type="entry name" value="Trp_halogenase"/>
    <property type="match status" value="2"/>
</dbReference>
<dbReference type="AlphaFoldDB" id="A0AAD6Y0K2"/>
<dbReference type="Proteomes" id="UP001219525">
    <property type="component" value="Unassembled WGS sequence"/>
</dbReference>
<evidence type="ECO:0000313" key="5">
    <source>
        <dbReference type="EMBL" id="KAJ7195365.1"/>
    </source>
</evidence>
<comment type="catalytic activity">
    <reaction evidence="4">
        <text>melleolide F + FADH2 + chloride + O2 = 6'-chloromelleolide F + FAD + 2 H2O + H(+)</text>
        <dbReference type="Rhea" id="RHEA:67160"/>
        <dbReference type="ChEBI" id="CHEBI:15377"/>
        <dbReference type="ChEBI" id="CHEBI:15378"/>
        <dbReference type="ChEBI" id="CHEBI:15379"/>
        <dbReference type="ChEBI" id="CHEBI:17996"/>
        <dbReference type="ChEBI" id="CHEBI:57692"/>
        <dbReference type="ChEBI" id="CHEBI:58307"/>
        <dbReference type="ChEBI" id="CHEBI:167712"/>
        <dbReference type="ChEBI" id="CHEBI:167713"/>
    </reaction>
    <physiologicalReaction direction="left-to-right" evidence="4">
        <dbReference type="Rhea" id="RHEA:67161"/>
    </physiologicalReaction>
</comment>
<dbReference type="InterPro" id="IPR036188">
    <property type="entry name" value="FAD/NAD-bd_sf"/>
</dbReference>
<evidence type="ECO:0000256" key="4">
    <source>
        <dbReference type="ARBA" id="ARBA00049364"/>
    </source>
</evidence>
<accession>A0AAD6Y0K2</accession>
<organism evidence="5 6">
    <name type="scientific">Mycena pura</name>
    <dbReference type="NCBI Taxonomy" id="153505"/>
    <lineage>
        <taxon>Eukaryota</taxon>
        <taxon>Fungi</taxon>
        <taxon>Dikarya</taxon>
        <taxon>Basidiomycota</taxon>
        <taxon>Agaricomycotina</taxon>
        <taxon>Agaricomycetes</taxon>
        <taxon>Agaricomycetidae</taxon>
        <taxon>Agaricales</taxon>
        <taxon>Marasmiineae</taxon>
        <taxon>Mycenaceae</taxon>
        <taxon>Mycena</taxon>
    </lineage>
</organism>
<dbReference type="EMBL" id="JARJCW010000091">
    <property type="protein sequence ID" value="KAJ7195365.1"/>
    <property type="molecule type" value="Genomic_DNA"/>
</dbReference>
<gene>
    <name evidence="5" type="ORF">GGX14DRAFT_475170</name>
</gene>
<sequence>MSAQDIPSHSDILIIGGGPAGSYAASVLAREDHQVTVLERDHFPRYHIGESMLPSCRPFMRFIGVEQKVIDFGFCVKVGAALKFDHNKREGYTDFIKEHPGNAAWNVTRADFDDLLLKHAAENGAKVFEGTGVTSISFSAENPEQPVSVDWKSDTGVTGTTTFKYLIDASGRNGLMSTRYLKNRKFNKALRNVAYWGYWTGQDMYAPGTHRENATWLESLTDETGWGWFIPLAGKVSVGVVMKEDFSKEKKAAAGLKGPEGNAKHYFNQLKFVPGVQKLLNKATFQGEVMSAGDYSYSAPVHSGPNFRIIGDAGAFIDPFFSSGVHLAFNGGLTAASSISAAIRGECTEEEAGRFHTERVGTSYTRYMMVVLAAYRQLTSQNEPVLSDVDEDNYDRAFEFIKPVIQGTADTDPTITEERLQATLDFCEHAMAVTDPEMYEEVSKRIDPKYMANDGPVLSIEEAREIANGDEEVEMVLRRIQGRKAVESLYWEPNFRGEKFAGLSIRMERGNLGLNRVYATPVAA</sequence>
<keyword evidence="6" id="KW-1185">Reference proteome</keyword>
<comment type="caution">
    <text evidence="5">The sequence shown here is derived from an EMBL/GenBank/DDBJ whole genome shotgun (WGS) entry which is preliminary data.</text>
</comment>
<dbReference type="InterPro" id="IPR050816">
    <property type="entry name" value="Flavin-dep_Halogenase_NPB"/>
</dbReference>
<dbReference type="SUPFAM" id="SSF51905">
    <property type="entry name" value="FAD/NAD(P)-binding domain"/>
    <property type="match status" value="1"/>
</dbReference>
<name>A0AAD6Y0K2_9AGAR</name>
<evidence type="ECO:0000256" key="3">
    <source>
        <dbReference type="ARBA" id="ARBA00023033"/>
    </source>
</evidence>
<keyword evidence="2" id="KW-0560">Oxidoreductase</keyword>